<reference evidence="2" key="1">
    <citation type="submission" date="2023-06" db="EMBL/GenBank/DDBJ databases">
        <title>A Treasure from Seagulls: Isolation and Description of Aciduricobacillus qingdaonensis gen. nov., sp. nov., a Rare Obligately Uric Acid-utilizing Member in the Family Bacillaceae.</title>
        <authorList>
            <person name="Liu W."/>
            <person name="Wang B."/>
        </authorList>
    </citation>
    <scope>NUCLEOTIDE SEQUENCE</scope>
    <source>
        <strain evidence="2">44XB</strain>
    </source>
</reference>
<evidence type="ECO:0000313" key="3">
    <source>
        <dbReference type="Proteomes" id="UP001180087"/>
    </source>
</evidence>
<evidence type="ECO:0008006" key="4">
    <source>
        <dbReference type="Google" id="ProtNLM"/>
    </source>
</evidence>
<proteinExistence type="predicted"/>
<dbReference type="EMBL" id="CP129113">
    <property type="protein sequence ID" value="WLV25745.1"/>
    <property type="molecule type" value="Genomic_DNA"/>
</dbReference>
<gene>
    <name evidence="2" type="ORF">QR721_05945</name>
</gene>
<organism evidence="2 3">
    <name type="scientific">Aciduricibacillus chroicocephali</name>
    <dbReference type="NCBI Taxonomy" id="3054939"/>
    <lineage>
        <taxon>Bacteria</taxon>
        <taxon>Bacillati</taxon>
        <taxon>Bacillota</taxon>
        <taxon>Bacilli</taxon>
        <taxon>Bacillales</taxon>
        <taxon>Bacillaceae</taxon>
        <taxon>Aciduricibacillus</taxon>
    </lineage>
</organism>
<keyword evidence="3" id="KW-1185">Reference proteome</keyword>
<name>A0ABY9KYN8_9BACI</name>
<feature type="region of interest" description="Disordered" evidence="1">
    <location>
        <begin position="718"/>
        <end position="742"/>
    </location>
</feature>
<protein>
    <recommendedName>
        <fullName evidence="4">Flagellar hook-length control protein-like C-terminal domain-containing protein</fullName>
    </recommendedName>
</protein>
<evidence type="ECO:0000256" key="1">
    <source>
        <dbReference type="SAM" id="MobiDB-lite"/>
    </source>
</evidence>
<evidence type="ECO:0000313" key="2">
    <source>
        <dbReference type="EMBL" id="WLV25745.1"/>
    </source>
</evidence>
<dbReference type="Proteomes" id="UP001180087">
    <property type="component" value="Chromosome"/>
</dbReference>
<dbReference type="RefSeq" id="WP_348029539.1">
    <property type="nucleotide sequence ID" value="NZ_CP129113.1"/>
</dbReference>
<feature type="compositionally biased region" description="Polar residues" evidence="1">
    <location>
        <begin position="720"/>
        <end position="733"/>
    </location>
</feature>
<accession>A0ABY9KYN8</accession>
<sequence>MSHNRITGQPVQGTTTLQTKEVSLRTGQIVDGKVAKLYPNQKALIQIGGKQMVAQLETGLSVGERYHFQVSVEEGTVFLKVIGEQSSRDTEQNIANLLTKLGLQSGKAELALTKNLLNSHIPVEKEQLRQAFALLKEAPDKIAAAELIKTMVGSRIPLTKDIFLALFMKETKGLNEVVRQALSQFVKAAESQSQIKPGNLLEDSKQLKGGTLWERLQNKFAETVSNSKTGLNIPQARNATLTDGTLITSQSKALTSAIEMLERMSSRPHFMTSLTVKQLTPLLTENTALFNAVKEAGLINGETTFSTWKSEWTSFIQRNASTFKEATPLSLEMLSGKENVLNVNGQTASTLFKSLQTGISSITNEVQTKEPQLQALQQSPLEKVQQTPIGSEQRTINSDGSPTRFPLPFNLSEKEIALALDKWIGVKSAQQTAASSLLSEYGQELRNAASTNQSLPQNVVGKLAQDVEQKLLPLLPAKAAAAIKEQLDRNPQMVEKLIATLEKFTALKTDLTQLEKIHTKLQSGTLFTQPQPKEQFLGAIRLMIDETGLTHEENIFRGETSKVSQDLKSQLLLLDKAPGQPSQVQEAGRQMLQFINGLQLQSVSQSEHLIQASMMLPGGALGLESDARLDFEGKKDKNGAINPEFCRILFYLDLQNLEETIVDMNVNKGNVSVTVYNDHDLISSVARRFVPLLEKGLEEMDYKLASISIKSRSAREQVDRSSNSAASVVQRGNKSGKVDYRI</sequence>